<organism evidence="1 2">
    <name type="scientific">Martelella mediterranea</name>
    <dbReference type="NCBI Taxonomy" id="293089"/>
    <lineage>
        <taxon>Bacteria</taxon>
        <taxon>Pseudomonadati</taxon>
        <taxon>Pseudomonadota</taxon>
        <taxon>Alphaproteobacteria</taxon>
        <taxon>Hyphomicrobiales</taxon>
        <taxon>Aurantimonadaceae</taxon>
        <taxon>Martelella</taxon>
    </lineage>
</organism>
<dbReference type="AlphaFoldDB" id="A0A4R3NR98"/>
<accession>A0A4R3NR98</accession>
<gene>
    <name evidence="1" type="ORF">EDC90_102661</name>
</gene>
<dbReference type="EMBL" id="SMAR01000026">
    <property type="protein sequence ID" value="TCT35406.1"/>
    <property type="molecule type" value="Genomic_DNA"/>
</dbReference>
<dbReference type="RefSeq" id="WP_132313085.1">
    <property type="nucleotide sequence ID" value="NZ_SMAR01000026.1"/>
</dbReference>
<sequence length="68" mass="7612">MATARRGVSLRSQVAALDSLLHGRSLTLSPAHRALQKEHLEAALRTLRWMEIHAPEIRRAMASQEADQ</sequence>
<reference evidence="1 2" key="1">
    <citation type="submission" date="2019-03" db="EMBL/GenBank/DDBJ databases">
        <title>Freshwater and sediment microbial communities from various areas in North America, analyzing microbe dynamics in response to fracking.</title>
        <authorList>
            <person name="Lamendella R."/>
        </authorList>
    </citation>
    <scope>NUCLEOTIDE SEQUENCE [LARGE SCALE GENOMIC DNA]</scope>
    <source>
        <strain evidence="1 2">175.2</strain>
    </source>
</reference>
<keyword evidence="2" id="KW-1185">Reference proteome</keyword>
<proteinExistence type="predicted"/>
<dbReference type="Proteomes" id="UP000295097">
    <property type="component" value="Unassembled WGS sequence"/>
</dbReference>
<protein>
    <submittedName>
        <fullName evidence="1">Uncharacterized protein</fullName>
    </submittedName>
</protein>
<evidence type="ECO:0000313" key="1">
    <source>
        <dbReference type="EMBL" id="TCT35406.1"/>
    </source>
</evidence>
<evidence type="ECO:0000313" key="2">
    <source>
        <dbReference type="Proteomes" id="UP000295097"/>
    </source>
</evidence>
<name>A0A4R3NR98_9HYPH</name>
<comment type="caution">
    <text evidence="1">The sequence shown here is derived from an EMBL/GenBank/DDBJ whole genome shotgun (WGS) entry which is preliminary data.</text>
</comment>